<dbReference type="Proteomes" id="UP000018208">
    <property type="component" value="Unassembled WGS sequence"/>
</dbReference>
<dbReference type="KEGG" id="ssao:94302446"/>
<protein>
    <submittedName>
        <fullName evidence="1">Uncharacterized protein</fullName>
    </submittedName>
</protein>
<comment type="caution">
    <text evidence="1">The sequence shown here is derived from an EMBL/GenBank/DDBJ whole genome shotgun (WGS) entry which is preliminary data.</text>
</comment>
<dbReference type="RefSeq" id="XP_067760247.1">
    <property type="nucleotide sequence ID" value="XM_067912190.1"/>
</dbReference>
<evidence type="ECO:0000313" key="2">
    <source>
        <dbReference type="Proteomes" id="UP000018208"/>
    </source>
</evidence>
<dbReference type="GeneID" id="94302446"/>
<evidence type="ECO:0000313" key="1">
    <source>
        <dbReference type="EMBL" id="KAH0569474.1"/>
    </source>
</evidence>
<dbReference type="EMBL" id="AUWU02000009">
    <property type="protein sequence ID" value="KAH0569474.1"/>
    <property type="molecule type" value="Genomic_DNA"/>
</dbReference>
<dbReference type="AlphaFoldDB" id="A0A9P8LJC6"/>
<keyword evidence="2" id="KW-1185">Reference proteome</keyword>
<gene>
    <name evidence="1" type="ORF">SS50377_28423</name>
</gene>
<accession>A0A9P8LJC6</accession>
<name>A0A9P8LJC6_9EUKA</name>
<reference evidence="1 2" key="1">
    <citation type="journal article" date="2014" name="PLoS Genet.">
        <title>The Genome of Spironucleus salmonicida Highlights a Fish Pathogen Adapted to Fluctuating Environments.</title>
        <authorList>
            <person name="Xu F."/>
            <person name="Jerlstrom-Hultqvist J."/>
            <person name="Einarsson E."/>
            <person name="Astvaldsson A."/>
            <person name="Svard S.G."/>
            <person name="Andersson J.O."/>
        </authorList>
    </citation>
    <scope>NUCLEOTIDE SEQUENCE [LARGE SCALE GENOMIC DNA]</scope>
    <source>
        <strain evidence="1 2">ATCC 50377</strain>
    </source>
</reference>
<sequence>MGGICEKKLFLISSFQKPFKHSTSLIKQFQAHCTILATHFSTHLTLNCFPIFKPKLKENRLLSYKTSTPPNRHRIFFVFSTKYRLSTQFLSHEKNCILLILTYNNQILRKYLQT</sequence>
<proteinExistence type="predicted"/>
<organism evidence="1 2">
    <name type="scientific">Spironucleus salmonicida</name>
    <dbReference type="NCBI Taxonomy" id="348837"/>
    <lineage>
        <taxon>Eukaryota</taxon>
        <taxon>Metamonada</taxon>
        <taxon>Diplomonadida</taxon>
        <taxon>Hexamitidae</taxon>
        <taxon>Hexamitinae</taxon>
        <taxon>Spironucleus</taxon>
    </lineage>
</organism>